<feature type="compositionally biased region" description="Acidic residues" evidence="1">
    <location>
        <begin position="357"/>
        <end position="369"/>
    </location>
</feature>
<protein>
    <submittedName>
        <fullName evidence="2">Uncharacterized protein</fullName>
    </submittedName>
</protein>
<evidence type="ECO:0000313" key="3">
    <source>
        <dbReference type="Proteomes" id="UP000799779"/>
    </source>
</evidence>
<dbReference type="SUPFAM" id="SSF58022">
    <property type="entry name" value="XRCC4, C-terminal oligomerization domain"/>
    <property type="match status" value="1"/>
</dbReference>
<dbReference type="Gene3D" id="1.20.5.370">
    <property type="match status" value="1"/>
</dbReference>
<evidence type="ECO:0000256" key="1">
    <source>
        <dbReference type="SAM" id="MobiDB-lite"/>
    </source>
</evidence>
<feature type="compositionally biased region" description="Basic residues" evidence="1">
    <location>
        <begin position="232"/>
        <end position="247"/>
    </location>
</feature>
<dbReference type="PANTHER" id="PTHR42067">
    <property type="entry name" value="YALI0C15378P"/>
    <property type="match status" value="1"/>
</dbReference>
<feature type="compositionally biased region" description="Acidic residues" evidence="1">
    <location>
        <begin position="254"/>
        <end position="281"/>
    </location>
</feature>
<sequence length="369" mass="40515">MVDSHIIPVPAASGGGPEVLIEVKQDGAQPLDVRLVACDGEKVYVGKIKQRQIAKIKGKSYKGSDGEWHAILSHFLLRKQPEGDEARILDNLRMVYSLKDNDLELTIRRDVQGIKVTLGETALSEDDSDEAAINPFEWAQSAAEGHTFALKEVEGLKARLAGEKSIIAKLNAQLEDFIKTKNEAETAMLQQFMALLNEKKRKIRDQQRLLAGAKVDKSTASAVKATREATRPRKAGPSRASKRKATAKAKDVQPESESEEMELDQPKEEEAEEEAEEDEIPEAVTPDRSTDDETEDEAPSMSSAPQPRAKSAEIGTAKTAVAQSNEGIELPPRRELPFGRGKTRTVPPRKPAPPPPADDDDDETEDEEL</sequence>
<dbReference type="OrthoDB" id="8064436at2759"/>
<accession>A0A6A5WQN9</accession>
<dbReference type="EMBL" id="ML977574">
    <property type="protein sequence ID" value="KAF2003099.1"/>
    <property type="molecule type" value="Genomic_DNA"/>
</dbReference>
<reference evidence="2" key="1">
    <citation type="journal article" date="2020" name="Stud. Mycol.">
        <title>101 Dothideomycetes genomes: a test case for predicting lifestyles and emergence of pathogens.</title>
        <authorList>
            <person name="Haridas S."/>
            <person name="Albert R."/>
            <person name="Binder M."/>
            <person name="Bloem J."/>
            <person name="Labutti K."/>
            <person name="Salamov A."/>
            <person name="Andreopoulos B."/>
            <person name="Baker S."/>
            <person name="Barry K."/>
            <person name="Bills G."/>
            <person name="Bluhm B."/>
            <person name="Cannon C."/>
            <person name="Castanera R."/>
            <person name="Culley D."/>
            <person name="Daum C."/>
            <person name="Ezra D."/>
            <person name="Gonzalez J."/>
            <person name="Henrissat B."/>
            <person name="Kuo A."/>
            <person name="Liang C."/>
            <person name="Lipzen A."/>
            <person name="Lutzoni F."/>
            <person name="Magnuson J."/>
            <person name="Mondo S."/>
            <person name="Nolan M."/>
            <person name="Ohm R."/>
            <person name="Pangilinan J."/>
            <person name="Park H.-J."/>
            <person name="Ramirez L."/>
            <person name="Alfaro M."/>
            <person name="Sun H."/>
            <person name="Tritt A."/>
            <person name="Yoshinaga Y."/>
            <person name="Zwiers L.-H."/>
            <person name="Turgeon B."/>
            <person name="Goodwin S."/>
            <person name="Spatafora J."/>
            <person name="Crous P."/>
            <person name="Grigoriev I."/>
        </authorList>
    </citation>
    <scope>NUCLEOTIDE SEQUENCE</scope>
    <source>
        <strain evidence="2">CBS 123094</strain>
    </source>
</reference>
<dbReference type="PANTHER" id="PTHR42067:SF1">
    <property type="entry name" value="MITOTIC APPARATUS PROTEIN P62"/>
    <property type="match status" value="1"/>
</dbReference>
<organism evidence="2 3">
    <name type="scientific">Amniculicola lignicola CBS 123094</name>
    <dbReference type="NCBI Taxonomy" id="1392246"/>
    <lineage>
        <taxon>Eukaryota</taxon>
        <taxon>Fungi</taxon>
        <taxon>Dikarya</taxon>
        <taxon>Ascomycota</taxon>
        <taxon>Pezizomycotina</taxon>
        <taxon>Dothideomycetes</taxon>
        <taxon>Pleosporomycetidae</taxon>
        <taxon>Pleosporales</taxon>
        <taxon>Amniculicolaceae</taxon>
        <taxon>Amniculicola</taxon>
    </lineage>
</organism>
<name>A0A6A5WQN9_9PLEO</name>
<proteinExistence type="predicted"/>
<dbReference type="AlphaFoldDB" id="A0A6A5WQN9"/>
<dbReference type="Proteomes" id="UP000799779">
    <property type="component" value="Unassembled WGS sequence"/>
</dbReference>
<evidence type="ECO:0000313" key="2">
    <source>
        <dbReference type="EMBL" id="KAF2003099.1"/>
    </source>
</evidence>
<keyword evidence="3" id="KW-1185">Reference proteome</keyword>
<gene>
    <name evidence="2" type="ORF">P154DRAFT_110605</name>
</gene>
<feature type="region of interest" description="Disordered" evidence="1">
    <location>
        <begin position="213"/>
        <end position="369"/>
    </location>
</feature>
<dbReference type="InterPro" id="IPR014751">
    <property type="entry name" value="XRCC4-like_C"/>
</dbReference>